<sequence length="147" mass="15892">MHKRELADWLGHRTSGHVELRVCAEPRLLPLLRSVARMVASGEGLDPDAVTDVTVAVDEAYTSLIQHSVPGAVLTCRYVVAGGYLCVAVSATTSHGSVPDSRTFGWRVLDGVTDAVSAWRLEPDTLRAIDRVVHIDFAKQFARGRGG</sequence>
<dbReference type="InterPro" id="IPR003594">
    <property type="entry name" value="HATPase_dom"/>
</dbReference>
<keyword evidence="3" id="KW-1185">Reference proteome</keyword>
<reference evidence="2 3" key="1">
    <citation type="submission" date="2020-03" db="EMBL/GenBank/DDBJ databases">
        <title>Sequencing the genomes of 1000 actinobacteria strains.</title>
        <authorList>
            <person name="Klenk H.-P."/>
        </authorList>
    </citation>
    <scope>NUCLEOTIDE SEQUENCE [LARGE SCALE GENOMIC DNA]</scope>
    <source>
        <strain evidence="2 3">DSM 45685</strain>
    </source>
</reference>
<dbReference type="EMBL" id="JAAOYM010000001">
    <property type="protein sequence ID" value="NIJ13395.1"/>
    <property type="molecule type" value="Genomic_DNA"/>
</dbReference>
<dbReference type="Gene3D" id="3.30.565.10">
    <property type="entry name" value="Histidine kinase-like ATPase, C-terminal domain"/>
    <property type="match status" value="1"/>
</dbReference>
<dbReference type="InterPro" id="IPR036890">
    <property type="entry name" value="HATPase_C_sf"/>
</dbReference>
<organism evidence="2 3">
    <name type="scientific">Saccharomonospora amisosensis</name>
    <dbReference type="NCBI Taxonomy" id="1128677"/>
    <lineage>
        <taxon>Bacteria</taxon>
        <taxon>Bacillati</taxon>
        <taxon>Actinomycetota</taxon>
        <taxon>Actinomycetes</taxon>
        <taxon>Pseudonocardiales</taxon>
        <taxon>Pseudonocardiaceae</taxon>
        <taxon>Saccharomonospora</taxon>
    </lineage>
</organism>
<comment type="caution">
    <text evidence="2">The sequence shown here is derived from an EMBL/GenBank/DDBJ whole genome shotgun (WGS) entry which is preliminary data.</text>
</comment>
<dbReference type="RefSeq" id="WP_167173141.1">
    <property type="nucleotide sequence ID" value="NZ_JAAOYM010000001.1"/>
</dbReference>
<accession>A0A7X5USM7</accession>
<evidence type="ECO:0000259" key="1">
    <source>
        <dbReference type="Pfam" id="PF13581"/>
    </source>
</evidence>
<dbReference type="Pfam" id="PF13581">
    <property type="entry name" value="HATPase_c_2"/>
    <property type="match status" value="1"/>
</dbReference>
<evidence type="ECO:0000313" key="2">
    <source>
        <dbReference type="EMBL" id="NIJ13395.1"/>
    </source>
</evidence>
<dbReference type="Proteomes" id="UP000545493">
    <property type="component" value="Unassembled WGS sequence"/>
</dbReference>
<protein>
    <submittedName>
        <fullName evidence="2">Serine/threonine-protein kinase RsbW</fullName>
        <ecNumber evidence="2">2.7.11.1</ecNumber>
    </submittedName>
</protein>
<keyword evidence="2" id="KW-0418">Kinase</keyword>
<evidence type="ECO:0000313" key="3">
    <source>
        <dbReference type="Proteomes" id="UP000545493"/>
    </source>
</evidence>
<keyword evidence="2" id="KW-0808">Transferase</keyword>
<dbReference type="AlphaFoldDB" id="A0A7X5USM7"/>
<gene>
    <name evidence="2" type="ORF">FHU38_003739</name>
</gene>
<name>A0A7X5USM7_9PSEU</name>
<dbReference type="GO" id="GO:0004674">
    <property type="term" value="F:protein serine/threonine kinase activity"/>
    <property type="evidence" value="ECO:0007669"/>
    <property type="project" value="UniProtKB-EC"/>
</dbReference>
<feature type="domain" description="Histidine kinase/HSP90-like ATPase" evidence="1">
    <location>
        <begin position="24"/>
        <end position="90"/>
    </location>
</feature>
<proteinExistence type="predicted"/>
<dbReference type="EC" id="2.7.11.1" evidence="2"/>